<keyword evidence="2" id="KW-1133">Transmembrane helix</keyword>
<keyword evidence="4" id="KW-1185">Reference proteome</keyword>
<sequence length="301" mass="33749">MDLENIEADLNAYVMVLDNYISKLKNYKVIKAKAYDALTLAEDFKDQLARFTKEIQEKVCFEDPNNIGATFNSMPIRQELRRNMKVIRLLSKYERLQHIIEKETQSVLCSSPDINIPPRINNDCSSDIYPQQELQILKERPDEELKEDSKAASFKDISRDIEIDCKRRENANLEKSIKITQNLEELNMEISQQLVQDKERLKEVNKEAEQAAEISGQSLKEVKKKAKGKWWLFGLKTTLFGGGAGAVAGTAVGLVPGAVIGGVAGATGGAVVGSKIKKAAKKKIDVFQEEDAIHIDPDHED</sequence>
<keyword evidence="2" id="KW-0472">Membrane</keyword>
<dbReference type="EMBL" id="CAMPGE010017622">
    <property type="protein sequence ID" value="CAI2376090.1"/>
    <property type="molecule type" value="Genomic_DNA"/>
</dbReference>
<comment type="caution">
    <text evidence="3">The sequence shown here is derived from an EMBL/GenBank/DDBJ whole genome shotgun (WGS) entry which is preliminary data.</text>
</comment>
<evidence type="ECO:0000313" key="3">
    <source>
        <dbReference type="EMBL" id="CAI2376090.1"/>
    </source>
</evidence>
<evidence type="ECO:0000256" key="1">
    <source>
        <dbReference type="SAM" id="Coils"/>
    </source>
</evidence>
<proteinExistence type="predicted"/>
<reference evidence="3" key="1">
    <citation type="submission" date="2023-07" db="EMBL/GenBank/DDBJ databases">
        <authorList>
            <consortium name="AG Swart"/>
            <person name="Singh M."/>
            <person name="Singh A."/>
            <person name="Seah K."/>
            <person name="Emmerich C."/>
        </authorList>
    </citation>
    <scope>NUCLEOTIDE SEQUENCE</scope>
    <source>
        <strain evidence="3">DP1</strain>
    </source>
</reference>
<keyword evidence="1" id="KW-0175">Coiled coil</keyword>
<organism evidence="3 4">
    <name type="scientific">Euplotes crassus</name>
    <dbReference type="NCBI Taxonomy" id="5936"/>
    <lineage>
        <taxon>Eukaryota</taxon>
        <taxon>Sar</taxon>
        <taxon>Alveolata</taxon>
        <taxon>Ciliophora</taxon>
        <taxon>Intramacronucleata</taxon>
        <taxon>Spirotrichea</taxon>
        <taxon>Hypotrichia</taxon>
        <taxon>Euplotida</taxon>
        <taxon>Euplotidae</taxon>
        <taxon>Moneuplotes</taxon>
    </lineage>
</organism>
<name>A0AAD1XNZ4_EUPCR</name>
<evidence type="ECO:0000313" key="4">
    <source>
        <dbReference type="Proteomes" id="UP001295684"/>
    </source>
</evidence>
<accession>A0AAD1XNZ4</accession>
<evidence type="ECO:0000256" key="2">
    <source>
        <dbReference type="SAM" id="Phobius"/>
    </source>
</evidence>
<evidence type="ECO:0008006" key="5">
    <source>
        <dbReference type="Google" id="ProtNLM"/>
    </source>
</evidence>
<dbReference type="Proteomes" id="UP001295684">
    <property type="component" value="Unassembled WGS sequence"/>
</dbReference>
<keyword evidence="2" id="KW-0812">Transmembrane</keyword>
<dbReference type="AlphaFoldDB" id="A0AAD1XNZ4"/>
<protein>
    <recommendedName>
        <fullName evidence="5">t-SNARE coiled-coil homology domain-containing protein</fullName>
    </recommendedName>
</protein>
<gene>
    <name evidence="3" type="ORF">ECRASSUSDP1_LOCUS17459</name>
</gene>
<feature type="transmembrane region" description="Helical" evidence="2">
    <location>
        <begin position="230"/>
        <end position="248"/>
    </location>
</feature>
<feature type="coiled-coil region" evidence="1">
    <location>
        <begin position="163"/>
        <end position="214"/>
    </location>
</feature>
<feature type="transmembrane region" description="Helical" evidence="2">
    <location>
        <begin position="254"/>
        <end position="273"/>
    </location>
</feature>